<feature type="region of interest" description="Disordered" evidence="1">
    <location>
        <begin position="29"/>
        <end position="107"/>
    </location>
</feature>
<keyword evidence="3" id="KW-1185">Reference proteome</keyword>
<proteinExistence type="predicted"/>
<dbReference type="GeneTree" id="ENSGT00940000178967"/>
<protein>
    <submittedName>
        <fullName evidence="2">Uncharacterized protein</fullName>
    </submittedName>
</protein>
<feature type="compositionally biased region" description="Polar residues" evidence="1">
    <location>
        <begin position="153"/>
        <end position="167"/>
    </location>
</feature>
<reference evidence="2" key="3">
    <citation type="submission" date="2025-09" db="UniProtKB">
        <authorList>
            <consortium name="Ensembl"/>
        </authorList>
    </citation>
    <scope>IDENTIFICATION</scope>
</reference>
<organism evidence="2 3">
    <name type="scientific">Peromyscus maniculatus bairdii</name>
    <name type="common">Prairie deer mouse</name>
    <dbReference type="NCBI Taxonomy" id="230844"/>
    <lineage>
        <taxon>Eukaryota</taxon>
        <taxon>Metazoa</taxon>
        <taxon>Chordata</taxon>
        <taxon>Craniata</taxon>
        <taxon>Vertebrata</taxon>
        <taxon>Euteleostomi</taxon>
        <taxon>Mammalia</taxon>
        <taxon>Eutheria</taxon>
        <taxon>Euarchontoglires</taxon>
        <taxon>Glires</taxon>
        <taxon>Rodentia</taxon>
        <taxon>Myomorpha</taxon>
        <taxon>Muroidea</taxon>
        <taxon>Cricetidae</taxon>
        <taxon>Neotominae</taxon>
        <taxon>Peromyscus</taxon>
    </lineage>
</organism>
<evidence type="ECO:0000313" key="2">
    <source>
        <dbReference type="Ensembl" id="ENSPEMP00000032684.1"/>
    </source>
</evidence>
<feature type="region of interest" description="Disordered" evidence="1">
    <location>
        <begin position="153"/>
        <end position="179"/>
    </location>
</feature>
<sequence>MGGLVCCAGRTQVALLPGVTLLARRTSLSEGARPAAGTGPTVTLTGVAQGTAGRPGSEGPGHSGAQDGARGAPTRSPARSPARPSDLIRAVPGSAPLGSPGSPRPPAALRTFDHVAIDGGAELLARALVEVLAVDDPHLLQEGGLAALARTQQQDLHQPLHPSSSCQGLRGRGDRGGSTEWIVSFEGDESVWKPDNSDNTVTVPTAESHV</sequence>
<dbReference type="Proteomes" id="UP000694547">
    <property type="component" value="Chromosome 8"/>
</dbReference>
<feature type="compositionally biased region" description="Low complexity" evidence="1">
    <location>
        <begin position="68"/>
        <end position="85"/>
    </location>
</feature>
<name>A0A8C8UJT3_PERMB</name>
<reference evidence="2" key="2">
    <citation type="submission" date="2025-08" db="UniProtKB">
        <authorList>
            <consortium name="Ensembl"/>
        </authorList>
    </citation>
    <scope>IDENTIFICATION</scope>
</reference>
<dbReference type="Ensembl" id="ENSPEMT00000041067.1">
    <property type="protein sequence ID" value="ENSPEMP00000032684.1"/>
    <property type="gene ID" value="ENSPEMG00000025775.1"/>
</dbReference>
<reference evidence="2 3" key="1">
    <citation type="submission" date="2018-10" db="EMBL/GenBank/DDBJ databases">
        <title>Improved assembly of the deer mouse Peromyscus maniculatus genome.</title>
        <authorList>
            <person name="Lassance J.-M."/>
            <person name="Hoekstra H.E."/>
        </authorList>
    </citation>
    <scope>NUCLEOTIDE SEQUENCE [LARGE SCALE GENOMIC DNA]</scope>
</reference>
<evidence type="ECO:0000256" key="1">
    <source>
        <dbReference type="SAM" id="MobiDB-lite"/>
    </source>
</evidence>
<dbReference type="AlphaFoldDB" id="A0A8C8UJT3"/>
<feature type="compositionally biased region" description="Low complexity" evidence="1">
    <location>
        <begin position="92"/>
        <end position="101"/>
    </location>
</feature>
<accession>A0A8C8UJT3</accession>
<evidence type="ECO:0000313" key="3">
    <source>
        <dbReference type="Proteomes" id="UP000694547"/>
    </source>
</evidence>